<evidence type="ECO:0000313" key="9">
    <source>
        <dbReference type="EMBL" id="BDU50468.1"/>
    </source>
</evidence>
<evidence type="ECO:0000256" key="7">
    <source>
        <dbReference type="ARBA" id="ARBA00035136"/>
    </source>
</evidence>
<dbReference type="HAMAP" id="MF_00500">
    <property type="entry name" value="Ribosomal_bS20"/>
    <property type="match status" value="1"/>
</dbReference>
<name>A0AAU9DE50_9FUSO</name>
<proteinExistence type="inferred from homology"/>
<dbReference type="Pfam" id="PF01649">
    <property type="entry name" value="Ribosomal_S20p"/>
    <property type="match status" value="1"/>
</dbReference>
<comment type="function">
    <text evidence="1 8">Binds directly to 16S ribosomal RNA.</text>
</comment>
<dbReference type="Gene3D" id="1.20.58.110">
    <property type="entry name" value="Ribosomal protein S20"/>
    <property type="match status" value="1"/>
</dbReference>
<comment type="similarity">
    <text evidence="2 8">Belongs to the bacterial ribosomal protein bS20 family.</text>
</comment>
<keyword evidence="5 8" id="KW-0689">Ribosomal protein</keyword>
<dbReference type="GO" id="GO:0006412">
    <property type="term" value="P:translation"/>
    <property type="evidence" value="ECO:0007669"/>
    <property type="project" value="UniProtKB-UniRule"/>
</dbReference>
<dbReference type="PANTHER" id="PTHR33398">
    <property type="entry name" value="30S RIBOSOMAL PROTEIN S20"/>
    <property type="match status" value="1"/>
</dbReference>
<evidence type="ECO:0000256" key="8">
    <source>
        <dbReference type="HAMAP-Rule" id="MF_00500"/>
    </source>
</evidence>
<keyword evidence="6 8" id="KW-0687">Ribonucleoprotein</keyword>
<dbReference type="EMBL" id="AP027059">
    <property type="protein sequence ID" value="BDU50468.1"/>
    <property type="molecule type" value="Genomic_DNA"/>
</dbReference>
<dbReference type="SUPFAM" id="SSF46992">
    <property type="entry name" value="Ribosomal protein S20"/>
    <property type="match status" value="1"/>
</dbReference>
<accession>A0AAU9DE50</accession>
<dbReference type="GO" id="GO:0015935">
    <property type="term" value="C:small ribosomal subunit"/>
    <property type="evidence" value="ECO:0007669"/>
    <property type="project" value="TreeGrafter"/>
</dbReference>
<evidence type="ECO:0000256" key="3">
    <source>
        <dbReference type="ARBA" id="ARBA00022730"/>
    </source>
</evidence>
<dbReference type="AlphaFoldDB" id="A0AAU9DE50"/>
<dbReference type="RefSeq" id="WP_307905397.1">
    <property type="nucleotide sequence ID" value="NZ_AP027059.1"/>
</dbReference>
<gene>
    <name evidence="8 9" type="primary">rpsT</name>
    <name evidence="9" type="ORF">HLVA_10370</name>
</gene>
<dbReference type="FunFam" id="1.20.58.110:FF:000001">
    <property type="entry name" value="30S ribosomal protein S20"/>
    <property type="match status" value="1"/>
</dbReference>
<evidence type="ECO:0000256" key="4">
    <source>
        <dbReference type="ARBA" id="ARBA00022884"/>
    </source>
</evidence>
<protein>
    <recommendedName>
        <fullName evidence="7 8">Small ribosomal subunit protein bS20</fullName>
    </recommendedName>
</protein>
<keyword evidence="3 8" id="KW-0699">rRNA-binding</keyword>
<dbReference type="PANTHER" id="PTHR33398:SF1">
    <property type="entry name" value="SMALL RIBOSOMAL SUBUNIT PROTEIN BS20C"/>
    <property type="match status" value="1"/>
</dbReference>
<keyword evidence="10" id="KW-1185">Reference proteome</keyword>
<dbReference type="GO" id="GO:0003735">
    <property type="term" value="F:structural constituent of ribosome"/>
    <property type="evidence" value="ECO:0007669"/>
    <property type="project" value="InterPro"/>
</dbReference>
<dbReference type="InterPro" id="IPR036510">
    <property type="entry name" value="Ribosomal_bS20_sf"/>
</dbReference>
<sequence>MAHSVSAKKRIRVAERNRLRNQSVKSRVKTTLKQFETAIENNDIDTAKVNLSAVYKELDKAAQKGILHKNTVARKKSRLTAELNKLV</sequence>
<dbReference type="NCBIfam" id="TIGR00029">
    <property type="entry name" value="S20"/>
    <property type="match status" value="1"/>
</dbReference>
<evidence type="ECO:0000256" key="6">
    <source>
        <dbReference type="ARBA" id="ARBA00023274"/>
    </source>
</evidence>
<reference evidence="9 10" key="1">
    <citation type="submission" date="2022-11" db="EMBL/GenBank/DDBJ databases">
        <title>Haliovirga abyssi gen. nov., sp. nov., a mesophilic fermentative bacterium isolated from the Iheya North hydrothermal field and the proposal of Haliovirgaceae fam. nov.</title>
        <authorList>
            <person name="Miyazaki U."/>
            <person name="Tame A."/>
            <person name="Miyazaki J."/>
            <person name="Takai K."/>
            <person name="Sawayama S."/>
            <person name="Kitajima M."/>
            <person name="Okamoto A."/>
            <person name="Nakagawa S."/>
        </authorList>
    </citation>
    <scope>NUCLEOTIDE SEQUENCE [LARGE SCALE GENOMIC DNA]</scope>
    <source>
        <strain evidence="9 10">IC12</strain>
    </source>
</reference>
<evidence type="ECO:0000256" key="2">
    <source>
        <dbReference type="ARBA" id="ARBA00007634"/>
    </source>
</evidence>
<organism evidence="9 10">
    <name type="scientific">Haliovirga abyssi</name>
    <dbReference type="NCBI Taxonomy" id="2996794"/>
    <lineage>
        <taxon>Bacteria</taxon>
        <taxon>Fusobacteriati</taxon>
        <taxon>Fusobacteriota</taxon>
        <taxon>Fusobacteriia</taxon>
        <taxon>Fusobacteriales</taxon>
        <taxon>Haliovirgaceae</taxon>
        <taxon>Haliovirga</taxon>
    </lineage>
</organism>
<keyword evidence="4 8" id="KW-0694">RNA-binding</keyword>
<dbReference type="KEGG" id="haby:HLVA_10370"/>
<dbReference type="Proteomes" id="UP001321582">
    <property type="component" value="Chromosome"/>
</dbReference>
<evidence type="ECO:0000256" key="5">
    <source>
        <dbReference type="ARBA" id="ARBA00022980"/>
    </source>
</evidence>
<dbReference type="GO" id="GO:0005829">
    <property type="term" value="C:cytosol"/>
    <property type="evidence" value="ECO:0007669"/>
    <property type="project" value="TreeGrafter"/>
</dbReference>
<evidence type="ECO:0000313" key="10">
    <source>
        <dbReference type="Proteomes" id="UP001321582"/>
    </source>
</evidence>
<dbReference type="GO" id="GO:0070181">
    <property type="term" value="F:small ribosomal subunit rRNA binding"/>
    <property type="evidence" value="ECO:0007669"/>
    <property type="project" value="TreeGrafter"/>
</dbReference>
<evidence type="ECO:0000256" key="1">
    <source>
        <dbReference type="ARBA" id="ARBA00003134"/>
    </source>
</evidence>
<dbReference type="InterPro" id="IPR002583">
    <property type="entry name" value="Ribosomal_bS20"/>
</dbReference>